<organism evidence="3">
    <name type="scientific">Fagus sylvatica</name>
    <name type="common">Beechnut</name>
    <dbReference type="NCBI Taxonomy" id="28930"/>
    <lineage>
        <taxon>Eukaryota</taxon>
        <taxon>Viridiplantae</taxon>
        <taxon>Streptophyta</taxon>
        <taxon>Embryophyta</taxon>
        <taxon>Tracheophyta</taxon>
        <taxon>Spermatophyta</taxon>
        <taxon>Magnoliopsida</taxon>
        <taxon>eudicotyledons</taxon>
        <taxon>Gunneridae</taxon>
        <taxon>Pentapetalae</taxon>
        <taxon>rosids</taxon>
        <taxon>fabids</taxon>
        <taxon>Fagales</taxon>
        <taxon>Fagaceae</taxon>
        <taxon>Fagus</taxon>
    </lineage>
</organism>
<dbReference type="InterPro" id="IPR036691">
    <property type="entry name" value="Endo/exonu/phosph_ase_sf"/>
</dbReference>
<feature type="domain" description="Reverse transcriptase" evidence="2">
    <location>
        <begin position="2308"/>
        <end position="2543"/>
    </location>
</feature>
<accession>A0A2N9HIR5</accession>
<dbReference type="Pfam" id="PF13966">
    <property type="entry name" value="zf-RVT"/>
    <property type="match status" value="2"/>
</dbReference>
<dbReference type="Gene3D" id="3.60.10.10">
    <property type="entry name" value="Endonuclease/exonuclease/phosphatase"/>
    <property type="match status" value="2"/>
</dbReference>
<dbReference type="InterPro" id="IPR043502">
    <property type="entry name" value="DNA/RNA_pol_sf"/>
</dbReference>
<protein>
    <recommendedName>
        <fullName evidence="2">Reverse transcriptase domain-containing protein</fullName>
    </recommendedName>
</protein>
<dbReference type="SUPFAM" id="SSF56672">
    <property type="entry name" value="DNA/RNA polymerases"/>
    <property type="match status" value="2"/>
</dbReference>
<dbReference type="Pfam" id="PF03372">
    <property type="entry name" value="Exo_endo_phos"/>
    <property type="match status" value="1"/>
</dbReference>
<evidence type="ECO:0000259" key="2">
    <source>
        <dbReference type="PROSITE" id="PS50878"/>
    </source>
</evidence>
<dbReference type="InterPro" id="IPR000477">
    <property type="entry name" value="RT_dom"/>
</dbReference>
<dbReference type="InterPro" id="IPR005135">
    <property type="entry name" value="Endo/exonuclease/phosphatase"/>
</dbReference>
<feature type="region of interest" description="Disordered" evidence="1">
    <location>
        <begin position="407"/>
        <end position="433"/>
    </location>
</feature>
<name>A0A2N9HIR5_FAGSY</name>
<dbReference type="Gene3D" id="3.10.450.700">
    <property type="match status" value="1"/>
</dbReference>
<evidence type="ECO:0000256" key="1">
    <source>
        <dbReference type="SAM" id="MobiDB-lite"/>
    </source>
</evidence>
<dbReference type="PANTHER" id="PTHR33116">
    <property type="entry name" value="REVERSE TRANSCRIPTASE ZINC-BINDING DOMAIN-CONTAINING PROTEIN-RELATED-RELATED"/>
    <property type="match status" value="1"/>
</dbReference>
<sequence>MGDRRSFRIESKCFDLVLGYVGRNQFRMSERSTYHRSMIYMSKEGARWLGRCVEENVVREGEKAFVRTLREHDKTFVCRLYSNKYGRYIEVLECGRGGSRERIVIPEGYKLNGWKGFSMELNLLLKPLPINHQVPTQKPHLITSRERTSEKGVVVGGSTKSYKEVVMDGKHERESKEKEQQWVPREPIKNKTNARLQNSLNNSGKYVELAKPVDVGSVSECLGFESRPTYETGVVSEMEDFGLKSVFEMGGKRIFYIESKRFDLSLNGTGSKQVQISESGRKFVRNIYLGLAGAQWIGQCVEENIVREKDKAFIRTRGENGKTYVSRRCSNDHGRYLEFTECGRGDDKNGKGLQQVPRQSRSGGDWVEMPWHTSDLVLGNKGILTYAGVVGARKSVKTLDSGPVVSPVLDSDRGSGVELETETSQSIPKTSAESKIRQPLRFFPNHNPPSQHLKLGKGLIIHISEHEKRRVTWSSKAENEIEKQSRVVSREKWVPKVNPVENNGLVGDIHLVGSMDRPTFEVGEPSWVYGSWAKGWACFNYSSGPNPCANSGRDPTRVSRWPTTGVTEFFLPRWSWGDVAPPWVIPESIEPTPPMVNGLSDGGVVGRTPESTGSQLESSGLELVAVQMAEPMMKAFRKLVGASYEGYEEEVISLLQKIEIRRPQSKARDPSKHRGSQSASRGLRELWGLVSSINYDFKDKRVVEKVNEAAGYYSLSCKFRNVLDQFEWSFSGVYGPNLDSEKGILWEELAGLVSWWDAPCCIGGDFNVVWFPSEKSGLVSFNSAMHEFNDFISECGLLDIPLEGGLFTWSNNRDVPAMSKIDRFLFSLAWADHFGLVNQIRVPQLLSNHVPVRLDCGRIDGGKSPFRFENMWLKVDGFVDRVKGWWDSYSFPGSPSHTLASKLKALKMDLKKWNVNEFGNIHFKHQKLLHSLHELESLGERRVLSEEEKNERIRLISDLETNMYLDEICWRQKSRVKWLKEGDKNTKYFHTVANSHRRRNSIRQLSINGILSTDQEAIKAEISGFYRKLYIEDTTYRPSLDGLSFSSISPEEASWLERLFEEEEISQEVRNMNGDKAPGPDGFPMSFYHACWPILRGDVLFVFSEFYEYGSFVHSMNATFLLLISKKVSAVEVKDFRPISLVGSVYKILAKVLANRLSVVLAAVISPSQNAFIQGRQITDWVLVANECLDSRLKDGNPGVICKLDVEKTYDHVNWSFLLYLLERCGFSLKWRRWIHYCISTVRFSILINGSPEGFFGSSRGLRQGDSLSPLLFVIVMEALSRMMNKAVEGGFLLSFQVGSRDQSMVHVSHLLFADDTLIFSDANPAHIFNLRVLFTWFEAISGLKINFNKSEMAPVGNVPDLAKAKSKAIWDPILEKMERKLVGWQRMYLSKGGRVTLIKSTLSSLPTYYLSLFPIPSSVALRIDKIQRDFLWGGIGNGKRFHLINWHQGSLKDGYPELYRIARNKEALVKDHMQYHNEKVPWDFNFTRRAQDWELDAVASFLELLSSSSVKGYGEDRLCWRGSSKEGFKVRSYYKYLSSSAGIAVPWKGIWQTNAPPCVAFYVWVAAMGRILTTDNLRRRHVMVLDWCCMCKENGESISHLLLHCLAAMEIWYFMFSIFGIQWVMPGGPIFEVGSSSGYKECGPHELDTDGSQLMDSGHPLQEGSTKEENTLELLGTAASLKSTALELRSTASPLVEWVDVDGACQWSRWGLAGVNFKVRLSTILLPLPFPFFSCLQLEREGIEAWLVGLAGGTGIGCGAWVENGRGMGLDVEGQNLERGGASPQSPQRVDAWAIVDHSGDEILEVDITDHEEEAMCLFTAIEARWKAKGGFSKVSKKPAGSVKKGLQELKNLASSVNYDSRLNNREKRRRIHNSLRMWKGDVVCLQETKMESISTGVVRSIWGSPFVGWEFQVSEGASGGMLLMWDKRVVEQLDVAKGEFTLSCKFKCVEDELEWMYSGAYGPHRDSDRRLLWEELAGIGSWWSLPWCIGGDFNVVRFPSEQRAGGGISSAMWDFSDFISEQGLLDLPLVGGRFTWSSNQENPAMSRLDRFLVSPDWDTQFSTAVQSLLLRTLSDHSPILLDCGPDRGSKSPFRFENMWLRSEGFVERADLKQWNKDVFGDVGVRKGELMREIQQLDVLEESRSLSVEEMTYREDRHGELHKVMDLDEISWRQKPRVLWLKEGDRNTKFFHRMANSHRRSNFIGCLNIEETVTSDPKEVEEGIVQYYKQLYCESTLWRPTLNSLPFKTLVSEEANSLVLSFGEDEVLEAVRCMSGDKAPGPDRFTMAFYQACWDVVKMDVMRVMHYFHQYGTFAKSLNAMFVVLIPKKAGAIEIKDFRPISLVGSMYKIISKVLANRLKGVLGGLLSQSQNAFIQALLHRCGFPETWRKWIHFCISTVRFSIMVNGSSCGFFESTHGLRQGDPLSPLLFVVVMEALNKLLMKAEEGHFLRGFEVQGRNNNPLMISNLLFADDTMIFCDADIEQVGYLKCTLLCFEAVSGLRVNLGKSEMVPIRNVPNIQELAGMLECRISALPMNYLGLPLGARYKSKALWDPVLEKMGRKLAGWKKLYLSKGARLTLIKSTVSSFPVYFLSLFPIPANVNHRIERLQREFLWGGMGDAPKFPLVNWKTVCQPVYCGGLGIKNHAVLNQALLGSWSPGIANGPYGMSLWKHIRQGWDCLSSHLKFVLGCGSRVRFWLDIWCGEVTLRRAFPLLFRIAQSREARVADYLCWQNGVPHWDVRFTRLLHDWEVEPFQAMIGLLYSVKVHQYQEDRVGAPPPIAFFVWTATYGKILTMDNLRKCRLCIVDWCCMCKHSGESPNHLLLHCETAQSLWSMVFCLFGVVWVMPGSVVEVMASWMGSFRKSSHADVWGAAPLCVMWVLWRERNLRVFERQERMVLELKLVLLRTLFDWLHCSSSYSPSYFEEFLDSCTLL</sequence>
<dbReference type="PANTHER" id="PTHR33116:SF78">
    <property type="entry name" value="OS12G0587133 PROTEIN"/>
    <property type="match status" value="1"/>
</dbReference>
<dbReference type="EMBL" id="OIVN01003485">
    <property type="protein sequence ID" value="SPD11601.1"/>
    <property type="molecule type" value="Genomic_DNA"/>
</dbReference>
<gene>
    <name evidence="3" type="ORF">FSB_LOCUS39483</name>
</gene>
<dbReference type="PROSITE" id="PS50878">
    <property type="entry name" value="RT_POL"/>
    <property type="match status" value="2"/>
</dbReference>
<dbReference type="InterPro" id="IPR026960">
    <property type="entry name" value="RVT-Znf"/>
</dbReference>
<evidence type="ECO:0000313" key="3">
    <source>
        <dbReference type="EMBL" id="SPD11601.1"/>
    </source>
</evidence>
<dbReference type="Pfam" id="PF00078">
    <property type="entry name" value="RVT_1"/>
    <property type="match status" value="2"/>
</dbReference>
<feature type="compositionally biased region" description="Polar residues" evidence="1">
    <location>
        <begin position="422"/>
        <end position="433"/>
    </location>
</feature>
<reference evidence="3" key="1">
    <citation type="submission" date="2018-02" db="EMBL/GenBank/DDBJ databases">
        <authorList>
            <person name="Cohen D.B."/>
            <person name="Kent A.D."/>
        </authorList>
    </citation>
    <scope>NUCLEOTIDE SEQUENCE</scope>
</reference>
<feature type="domain" description="Reverse transcriptase" evidence="2">
    <location>
        <begin position="1105"/>
        <end position="1376"/>
    </location>
</feature>
<dbReference type="CDD" id="cd01650">
    <property type="entry name" value="RT_nLTR_like"/>
    <property type="match status" value="2"/>
</dbReference>
<dbReference type="GO" id="GO:0003824">
    <property type="term" value="F:catalytic activity"/>
    <property type="evidence" value="ECO:0007669"/>
    <property type="project" value="InterPro"/>
</dbReference>
<dbReference type="SUPFAM" id="SSF56219">
    <property type="entry name" value="DNase I-like"/>
    <property type="match status" value="2"/>
</dbReference>
<proteinExistence type="predicted"/>